<proteinExistence type="predicted"/>
<comment type="caution">
    <text evidence="1">The sequence shown here is derived from an EMBL/GenBank/DDBJ whole genome shotgun (WGS) entry which is preliminary data.</text>
</comment>
<protein>
    <submittedName>
        <fullName evidence="1">Uncharacterized protein</fullName>
    </submittedName>
</protein>
<sequence length="351" mass="40113">MPEDDGSEVRIEAEATIHDIDGRWLHIVKVCNLTQQQKDLLVTSWPYYEGEDNKTGRPIEEVVILPPGECQHVIFNISGRPRQYYTDVYSLQIPTGYSTRWRYHYTVNGVGSGGVVDLKWIYDHVLHPLGHVWYTMIGASIPYPRSLEPAGVVREYYIKDIHGLPEGIDLEVSWPAVGETFAMTPDEKSRQLNLLLKGKDRKHEDGIFTVSVDVGIRGEEFCPPYTVPVKFYLIQGLESVRLAETKSYWDEERPWIWTSVVLTQKFGLLDTPQLKYSKDNGKTWKSEYMQFSEALEFTELGLSKASFNLAVPVSGYKESILTILVVNDQLGNSTYYPLDCFPDRPPQRGPK</sequence>
<accession>A0A848J6D1</accession>
<organism evidence="1 2">
    <name type="scientific">Marinigracilibium pacificum</name>
    <dbReference type="NCBI Taxonomy" id="2729599"/>
    <lineage>
        <taxon>Bacteria</taxon>
        <taxon>Pseudomonadati</taxon>
        <taxon>Bacteroidota</taxon>
        <taxon>Cytophagia</taxon>
        <taxon>Cytophagales</taxon>
        <taxon>Flammeovirgaceae</taxon>
        <taxon>Marinigracilibium</taxon>
    </lineage>
</organism>
<dbReference type="RefSeq" id="WP_169685164.1">
    <property type="nucleotide sequence ID" value="NZ_JABBNU010000016.1"/>
</dbReference>
<name>A0A848J6D1_9BACT</name>
<dbReference type="Proteomes" id="UP000559010">
    <property type="component" value="Unassembled WGS sequence"/>
</dbReference>
<reference evidence="1 2" key="1">
    <citation type="submission" date="2020-04" db="EMBL/GenBank/DDBJ databases">
        <title>Flammeovirgaceae bacterium KN852 isolated from deep sea.</title>
        <authorList>
            <person name="Zhang D.-C."/>
        </authorList>
    </citation>
    <scope>NUCLEOTIDE SEQUENCE [LARGE SCALE GENOMIC DNA]</scope>
    <source>
        <strain evidence="1 2">KN852</strain>
    </source>
</reference>
<evidence type="ECO:0000313" key="1">
    <source>
        <dbReference type="EMBL" id="NMM50798.1"/>
    </source>
</evidence>
<dbReference type="AlphaFoldDB" id="A0A848J6D1"/>
<gene>
    <name evidence="1" type="ORF">HH304_20480</name>
</gene>
<evidence type="ECO:0000313" key="2">
    <source>
        <dbReference type="Proteomes" id="UP000559010"/>
    </source>
</evidence>
<keyword evidence="2" id="KW-1185">Reference proteome</keyword>
<dbReference type="EMBL" id="JABBNU010000016">
    <property type="protein sequence ID" value="NMM50798.1"/>
    <property type="molecule type" value="Genomic_DNA"/>
</dbReference>